<proteinExistence type="predicted"/>
<keyword evidence="2" id="KW-1185">Reference proteome</keyword>
<name>A0AAV4WA48_CAEEX</name>
<accession>A0AAV4WA48</accession>
<dbReference type="AlphaFoldDB" id="A0AAV4WA48"/>
<comment type="caution">
    <text evidence="1">The sequence shown here is derived from an EMBL/GenBank/DDBJ whole genome shotgun (WGS) entry which is preliminary data.</text>
</comment>
<evidence type="ECO:0000313" key="2">
    <source>
        <dbReference type="Proteomes" id="UP001054945"/>
    </source>
</evidence>
<sequence length="78" mass="9419">MMAQVFRDHMLREVGKSHALIRPLAHRPVPLWTMFHFMVNSPWRHPIWTRLMREADLNNWAERMGLTPESRGRLTPFR</sequence>
<protein>
    <submittedName>
        <fullName evidence="1">Uncharacterized protein</fullName>
    </submittedName>
</protein>
<reference evidence="1 2" key="1">
    <citation type="submission" date="2021-06" db="EMBL/GenBank/DDBJ databases">
        <title>Caerostris extrusa draft genome.</title>
        <authorList>
            <person name="Kono N."/>
            <person name="Arakawa K."/>
        </authorList>
    </citation>
    <scope>NUCLEOTIDE SEQUENCE [LARGE SCALE GENOMIC DNA]</scope>
</reference>
<dbReference type="Proteomes" id="UP001054945">
    <property type="component" value="Unassembled WGS sequence"/>
</dbReference>
<gene>
    <name evidence="1" type="ORF">CEXT_4971</name>
</gene>
<organism evidence="1 2">
    <name type="scientific">Caerostris extrusa</name>
    <name type="common">Bark spider</name>
    <name type="synonym">Caerostris bankana</name>
    <dbReference type="NCBI Taxonomy" id="172846"/>
    <lineage>
        <taxon>Eukaryota</taxon>
        <taxon>Metazoa</taxon>
        <taxon>Ecdysozoa</taxon>
        <taxon>Arthropoda</taxon>
        <taxon>Chelicerata</taxon>
        <taxon>Arachnida</taxon>
        <taxon>Araneae</taxon>
        <taxon>Araneomorphae</taxon>
        <taxon>Entelegynae</taxon>
        <taxon>Araneoidea</taxon>
        <taxon>Araneidae</taxon>
        <taxon>Caerostris</taxon>
    </lineage>
</organism>
<evidence type="ECO:0000313" key="1">
    <source>
        <dbReference type="EMBL" id="GIY79597.1"/>
    </source>
</evidence>
<dbReference type="EMBL" id="BPLR01015906">
    <property type="protein sequence ID" value="GIY79597.1"/>
    <property type="molecule type" value="Genomic_DNA"/>
</dbReference>